<dbReference type="EMBL" id="VUJU01000418">
    <property type="protein sequence ID" value="KAF0770549.1"/>
    <property type="molecule type" value="Genomic_DNA"/>
</dbReference>
<reference evidence="1 2" key="1">
    <citation type="submission" date="2019-08" db="EMBL/GenBank/DDBJ databases">
        <title>Whole genome of Aphis craccivora.</title>
        <authorList>
            <person name="Voronova N.V."/>
            <person name="Shulinski R.S."/>
            <person name="Bandarenka Y.V."/>
            <person name="Zhorov D.G."/>
            <person name="Warner D."/>
        </authorList>
    </citation>
    <scope>NUCLEOTIDE SEQUENCE [LARGE SCALE GENOMIC DNA]</scope>
    <source>
        <strain evidence="1">180601</strain>
        <tissue evidence="1">Whole Body</tissue>
    </source>
</reference>
<sequence>MRNRQIHTDTRISLMNIWIKTQLKNFHVKLKDSNRSSHY</sequence>
<evidence type="ECO:0000313" key="1">
    <source>
        <dbReference type="EMBL" id="KAF0770549.1"/>
    </source>
</evidence>
<name>A0A6G0ZHD1_APHCR</name>
<gene>
    <name evidence="1" type="ORF">FWK35_00008630</name>
</gene>
<organism evidence="1 2">
    <name type="scientific">Aphis craccivora</name>
    <name type="common">Cowpea aphid</name>
    <dbReference type="NCBI Taxonomy" id="307492"/>
    <lineage>
        <taxon>Eukaryota</taxon>
        <taxon>Metazoa</taxon>
        <taxon>Ecdysozoa</taxon>
        <taxon>Arthropoda</taxon>
        <taxon>Hexapoda</taxon>
        <taxon>Insecta</taxon>
        <taxon>Pterygota</taxon>
        <taxon>Neoptera</taxon>
        <taxon>Paraneoptera</taxon>
        <taxon>Hemiptera</taxon>
        <taxon>Sternorrhyncha</taxon>
        <taxon>Aphidomorpha</taxon>
        <taxon>Aphidoidea</taxon>
        <taxon>Aphididae</taxon>
        <taxon>Aphidini</taxon>
        <taxon>Aphis</taxon>
        <taxon>Aphis</taxon>
    </lineage>
</organism>
<keyword evidence="1" id="KW-0808">Transferase</keyword>
<comment type="caution">
    <text evidence="1">The sequence shown here is derived from an EMBL/GenBank/DDBJ whole genome shotgun (WGS) entry which is preliminary data.</text>
</comment>
<keyword evidence="2" id="KW-1185">Reference proteome</keyword>
<dbReference type="AlphaFoldDB" id="A0A6G0ZHD1"/>
<keyword evidence="1" id="KW-0548">Nucleotidyltransferase</keyword>
<dbReference type="GO" id="GO:0003964">
    <property type="term" value="F:RNA-directed DNA polymerase activity"/>
    <property type="evidence" value="ECO:0007669"/>
    <property type="project" value="UniProtKB-KW"/>
</dbReference>
<keyword evidence="1" id="KW-0695">RNA-directed DNA polymerase</keyword>
<evidence type="ECO:0000313" key="2">
    <source>
        <dbReference type="Proteomes" id="UP000478052"/>
    </source>
</evidence>
<protein>
    <submittedName>
        <fullName evidence="1">RNA-directed DNA polymerase from mobile element jockey</fullName>
    </submittedName>
</protein>
<dbReference type="Proteomes" id="UP000478052">
    <property type="component" value="Unassembled WGS sequence"/>
</dbReference>
<proteinExistence type="predicted"/>
<accession>A0A6G0ZHD1</accession>